<evidence type="ECO:0000313" key="1">
    <source>
        <dbReference type="EMBL" id="KAK9115934.1"/>
    </source>
</evidence>
<reference evidence="1 2" key="1">
    <citation type="submission" date="2024-01" db="EMBL/GenBank/DDBJ databases">
        <title>Genome assemblies of Stephania.</title>
        <authorList>
            <person name="Yang L."/>
        </authorList>
    </citation>
    <scope>NUCLEOTIDE SEQUENCE [LARGE SCALE GENOMIC DNA]</scope>
    <source>
        <strain evidence="1">QJT</strain>
        <tissue evidence="1">Leaf</tissue>
    </source>
</reference>
<gene>
    <name evidence="1" type="ORF">Sjap_014881</name>
</gene>
<proteinExistence type="predicted"/>
<protein>
    <submittedName>
        <fullName evidence="1">Uncharacterized protein</fullName>
    </submittedName>
</protein>
<dbReference type="InterPro" id="IPR025322">
    <property type="entry name" value="PADRE_dom"/>
</dbReference>
<dbReference type="Proteomes" id="UP001417504">
    <property type="component" value="Unassembled WGS sequence"/>
</dbReference>
<dbReference type="AlphaFoldDB" id="A0AAP0II37"/>
<accession>A0AAP0II37</accession>
<sequence length="185" mass="21021">MGNSLLGGRTAKVMQMDGKTFKLRTPVQVVEVLKDYPDHDLIEWEAVRRLGIRARPLEHHQELKPKKLYFLIELPKILKDNAPRRVRSGIHMSAKDRLESLMLSRRSASDISGTRPKSTLRIDEESSRNAMRVKMMLPKAQVEKLVGKSKDASEAAEKLMEFCLENKGSKVNGGLVLPQNSDRFK</sequence>
<dbReference type="PANTHER" id="PTHR33148">
    <property type="entry name" value="PLASTID MOVEMENT IMPAIRED PROTEIN-RELATED"/>
    <property type="match status" value="1"/>
</dbReference>
<keyword evidence="2" id="KW-1185">Reference proteome</keyword>
<dbReference type="EMBL" id="JBBNAE010000006">
    <property type="protein sequence ID" value="KAK9115934.1"/>
    <property type="molecule type" value="Genomic_DNA"/>
</dbReference>
<organism evidence="1 2">
    <name type="scientific">Stephania japonica</name>
    <dbReference type="NCBI Taxonomy" id="461633"/>
    <lineage>
        <taxon>Eukaryota</taxon>
        <taxon>Viridiplantae</taxon>
        <taxon>Streptophyta</taxon>
        <taxon>Embryophyta</taxon>
        <taxon>Tracheophyta</taxon>
        <taxon>Spermatophyta</taxon>
        <taxon>Magnoliopsida</taxon>
        <taxon>Ranunculales</taxon>
        <taxon>Menispermaceae</taxon>
        <taxon>Menispermoideae</taxon>
        <taxon>Cissampelideae</taxon>
        <taxon>Stephania</taxon>
    </lineage>
</organism>
<dbReference type="PANTHER" id="PTHR33148:SF3">
    <property type="entry name" value="DUF4228 DOMAIN PROTEIN"/>
    <property type="match status" value="1"/>
</dbReference>
<name>A0AAP0II37_9MAGN</name>
<comment type="caution">
    <text evidence="1">The sequence shown here is derived from an EMBL/GenBank/DDBJ whole genome shotgun (WGS) entry which is preliminary data.</text>
</comment>
<evidence type="ECO:0000313" key="2">
    <source>
        <dbReference type="Proteomes" id="UP001417504"/>
    </source>
</evidence>
<dbReference type="Pfam" id="PF14009">
    <property type="entry name" value="PADRE"/>
    <property type="match status" value="1"/>
</dbReference>